<gene>
    <name evidence="1" type="ordered locus">PXO_00497</name>
</gene>
<organism evidence="1 2">
    <name type="scientific">Xanthomonas oryzae pv. oryzae (strain PXO99A)</name>
    <dbReference type="NCBI Taxonomy" id="360094"/>
    <lineage>
        <taxon>Bacteria</taxon>
        <taxon>Pseudomonadati</taxon>
        <taxon>Pseudomonadota</taxon>
        <taxon>Gammaproteobacteria</taxon>
        <taxon>Lysobacterales</taxon>
        <taxon>Lysobacteraceae</taxon>
        <taxon>Xanthomonas</taxon>
    </lineage>
</organism>
<evidence type="ECO:0000313" key="1">
    <source>
        <dbReference type="EMBL" id="ACD58463.1"/>
    </source>
</evidence>
<accession>A0A0K0GJJ4</accession>
<dbReference type="KEGG" id="xop:PXO_00497"/>
<dbReference type="AlphaFoldDB" id="A0A0K0GJJ4"/>
<sequence>MAEPIFTLLGWKDVKNINLRKITKEKKKPTDPPAMGDSYFRY</sequence>
<reference evidence="1 2" key="1">
    <citation type="journal article" date="2008" name="BMC Genomics">
        <title>Genome sequence and rapid evolution of the rice pathogen Xanthomonas oryzae pv. oryzae PXO99A.</title>
        <authorList>
            <person name="Salzberg S.L."/>
            <person name="Sommer D.D."/>
            <person name="Schatz M.C."/>
            <person name="Phillippy A.M."/>
            <person name="Rabinowicz P.D."/>
            <person name="Tsuge S."/>
            <person name="Furutani A."/>
            <person name="Ochiai H."/>
            <person name="Delcher A.L."/>
            <person name="Kelley D."/>
            <person name="Madupu R."/>
            <person name="Puiu D."/>
            <person name="Radune D."/>
            <person name="Shumway M."/>
            <person name="Trapnell C."/>
            <person name="Aparna G."/>
            <person name="Jha G."/>
            <person name="Pandey A."/>
            <person name="Patil P.B."/>
            <person name="Ishihara H."/>
            <person name="Meyer D.F."/>
            <person name="Szurek B."/>
            <person name="Verdier V."/>
            <person name="Koebnik R."/>
            <person name="Dow J.M."/>
            <person name="Ryan R.P."/>
            <person name="Hirata H."/>
            <person name="Tsuyumu S."/>
            <person name="Won Lee S."/>
            <person name="Seo Y.S."/>
            <person name="Sriariyanum M."/>
            <person name="Ronald P.C."/>
            <person name="Sonti R.V."/>
            <person name="Van Sluys M.A."/>
            <person name="Leach J.E."/>
            <person name="White F.F."/>
            <person name="Bogdanove A.J."/>
        </authorList>
    </citation>
    <scope>NUCLEOTIDE SEQUENCE [LARGE SCALE GENOMIC DNA]</scope>
    <source>
        <strain evidence="1 2">PXO99A</strain>
    </source>
</reference>
<proteinExistence type="predicted"/>
<name>A0A0K0GJJ4_XANOP</name>
<dbReference type="Proteomes" id="UP000001740">
    <property type="component" value="Chromosome"/>
</dbReference>
<evidence type="ECO:0000313" key="2">
    <source>
        <dbReference type="Proteomes" id="UP000001740"/>
    </source>
</evidence>
<protein>
    <submittedName>
        <fullName evidence="1">Uncharacterized protein</fullName>
    </submittedName>
</protein>
<dbReference type="HOGENOM" id="CLU_3259872_0_0_6"/>
<dbReference type="EMBL" id="CP000967">
    <property type="protein sequence ID" value="ACD58463.1"/>
    <property type="molecule type" value="Genomic_DNA"/>
</dbReference>